<reference evidence="1" key="1">
    <citation type="submission" date="2021-06" db="EMBL/GenBank/DDBJ databases">
        <authorList>
            <person name="Kallberg Y."/>
            <person name="Tangrot J."/>
            <person name="Rosling A."/>
        </authorList>
    </citation>
    <scope>NUCLEOTIDE SEQUENCE</scope>
    <source>
        <strain evidence="1">UK204</strain>
    </source>
</reference>
<protein>
    <submittedName>
        <fullName evidence="1">4601_t:CDS:1</fullName>
    </submittedName>
</protein>
<evidence type="ECO:0000313" key="1">
    <source>
        <dbReference type="EMBL" id="CAG8624761.1"/>
    </source>
</evidence>
<accession>A0A9N9GTB6</accession>
<gene>
    <name evidence="1" type="ORF">FCALED_LOCUS9745</name>
</gene>
<sequence length="74" mass="8764">MLKDNEFKAIEELIEILRQFVPTNITKLNIDLDEFETVFDDIIPEGNEELLEEMTNNLNNSHIQRKKKININFS</sequence>
<proteinExistence type="predicted"/>
<dbReference type="AlphaFoldDB" id="A0A9N9GTB6"/>
<evidence type="ECO:0000313" key="2">
    <source>
        <dbReference type="Proteomes" id="UP000789570"/>
    </source>
</evidence>
<dbReference type="Proteomes" id="UP000789570">
    <property type="component" value="Unassembled WGS sequence"/>
</dbReference>
<name>A0A9N9GTB6_9GLOM</name>
<keyword evidence="2" id="KW-1185">Reference proteome</keyword>
<dbReference type="EMBL" id="CAJVPQ010003321">
    <property type="protein sequence ID" value="CAG8624761.1"/>
    <property type="molecule type" value="Genomic_DNA"/>
</dbReference>
<organism evidence="1 2">
    <name type="scientific">Funneliformis caledonium</name>
    <dbReference type="NCBI Taxonomy" id="1117310"/>
    <lineage>
        <taxon>Eukaryota</taxon>
        <taxon>Fungi</taxon>
        <taxon>Fungi incertae sedis</taxon>
        <taxon>Mucoromycota</taxon>
        <taxon>Glomeromycotina</taxon>
        <taxon>Glomeromycetes</taxon>
        <taxon>Glomerales</taxon>
        <taxon>Glomeraceae</taxon>
        <taxon>Funneliformis</taxon>
    </lineage>
</organism>
<comment type="caution">
    <text evidence="1">The sequence shown here is derived from an EMBL/GenBank/DDBJ whole genome shotgun (WGS) entry which is preliminary data.</text>
</comment>